<evidence type="ECO:0000256" key="1">
    <source>
        <dbReference type="SAM" id="SignalP"/>
    </source>
</evidence>
<dbReference type="PROSITE" id="PS51257">
    <property type="entry name" value="PROKAR_LIPOPROTEIN"/>
    <property type="match status" value="1"/>
</dbReference>
<dbReference type="AlphaFoldDB" id="A0A2S1LI53"/>
<dbReference type="OrthoDB" id="5381604at2"/>
<organism evidence="2 3">
    <name type="scientific">Flavobacterium faecale</name>
    <dbReference type="NCBI Taxonomy" id="1355330"/>
    <lineage>
        <taxon>Bacteria</taxon>
        <taxon>Pseudomonadati</taxon>
        <taxon>Bacteroidota</taxon>
        <taxon>Flavobacteriia</taxon>
        <taxon>Flavobacteriales</taxon>
        <taxon>Flavobacteriaceae</taxon>
        <taxon>Flavobacterium</taxon>
    </lineage>
</organism>
<dbReference type="Gene3D" id="2.60.40.10">
    <property type="entry name" value="Immunoglobulins"/>
    <property type="match status" value="1"/>
</dbReference>
<evidence type="ECO:0000313" key="3">
    <source>
        <dbReference type="Proteomes" id="UP000244527"/>
    </source>
</evidence>
<keyword evidence="1" id="KW-0732">Signal</keyword>
<keyword evidence="3" id="KW-1185">Reference proteome</keyword>
<protein>
    <recommendedName>
        <fullName evidence="4">PKD domain-containing protein</fullName>
    </recommendedName>
</protein>
<dbReference type="EMBL" id="CP020918">
    <property type="protein sequence ID" value="AWG23398.1"/>
    <property type="molecule type" value="Genomic_DNA"/>
</dbReference>
<dbReference type="Gene3D" id="2.60.120.430">
    <property type="entry name" value="Galactose-binding lectin"/>
    <property type="match status" value="1"/>
</dbReference>
<feature type="chain" id="PRO_5015577298" description="PKD domain-containing protein" evidence="1">
    <location>
        <begin position="21"/>
        <end position="541"/>
    </location>
</feature>
<gene>
    <name evidence="2" type="ORF">FFWV33_18605</name>
</gene>
<dbReference type="KEGG" id="ffa:FFWV33_18605"/>
<sequence length="541" mass="58013">MKNLKYIASLIVAAVVFSCATENDLIDLDALSAPTNISALTTVTQDNTGKVTFLPRGEGVTQYEILFGDGTTTAAIVSPGGTVDHIYKEGVYDATITGKTVNGKSTSVIQKVTVSFKAPENLVVTIDNDLATSKQVNVKATADFALFYDVYFGEAGKPNPISANNGESVSYTYQEAGVYTIRVVSKSAAIKTTELSKVFTVTTVSKPFTSAATPPNRQASDVISIYGSKYTNVAGTNCFPDWGQAGQGSSWAEFDLNGDKMLNYINLSYQGIALADNTSIDVSGMEFIHMDVWTAKLQKIETSLISKTGERPVVKDLVANQWTSIDIPISAFTSQTGFTVKDIIQLKLVGTPWAGGSVFVDNIYFYKTATSTIGMPLDFESSTLTYPWTCFGSASFGAIPVSIVTNPDKTGNNVSDKVVKIEKSAGAQVWAGASLDLDAKMDFTKGTSIKVNVWSPKVGAIILFKTEVSTSTKDGNGNPTVFVEVQATTTVANSWQVLTFDLTSATSFKTTNAYDRVILFPDFNVAGSGSTYYFDDIKQSN</sequence>
<dbReference type="InterPro" id="IPR013783">
    <property type="entry name" value="Ig-like_fold"/>
</dbReference>
<accession>A0A2S1LI53</accession>
<reference evidence="2 3" key="1">
    <citation type="submission" date="2017-04" db="EMBL/GenBank/DDBJ databases">
        <title>Compelte genome sequence of WV33.</title>
        <authorList>
            <person name="Lee P.C."/>
        </authorList>
    </citation>
    <scope>NUCLEOTIDE SEQUENCE [LARGE SCALE GENOMIC DNA]</scope>
    <source>
        <strain evidence="2 3">WV33</strain>
    </source>
</reference>
<name>A0A2S1LI53_9FLAO</name>
<dbReference type="Proteomes" id="UP000244527">
    <property type="component" value="Chromosome"/>
</dbReference>
<feature type="signal peptide" evidence="1">
    <location>
        <begin position="1"/>
        <end position="20"/>
    </location>
</feature>
<dbReference type="RefSeq" id="WP_108742294.1">
    <property type="nucleotide sequence ID" value="NZ_CP020918.1"/>
</dbReference>
<proteinExistence type="predicted"/>
<evidence type="ECO:0000313" key="2">
    <source>
        <dbReference type="EMBL" id="AWG23398.1"/>
    </source>
</evidence>
<evidence type="ECO:0008006" key="4">
    <source>
        <dbReference type="Google" id="ProtNLM"/>
    </source>
</evidence>